<proteinExistence type="predicted"/>
<dbReference type="HOGENOM" id="CLU_1503708_0_0_1"/>
<sequence length="179" mass="20382">MSDFSYNSDYSQYKGISWFEFDDADATTIDTSVDSDEHEDDREVPRGVRAYQNDDRLPQACYGEAERERPEPERSLNVGAPLSIRAHEIPLGTKPPSDAHSTIYRGVQQELYSIFNDLEGFVCGLEYNHDIVKGKLFYRKKVLTRQKVGQRDLCKLIDEKRAQAIVLDKEAVRTSGVTA</sequence>
<name>K2S9M1_MACPH</name>
<protein>
    <submittedName>
        <fullName evidence="2">Uncharacterized protein</fullName>
    </submittedName>
</protein>
<organism evidence="2 3">
    <name type="scientific">Macrophomina phaseolina (strain MS6)</name>
    <name type="common">Charcoal rot fungus</name>
    <dbReference type="NCBI Taxonomy" id="1126212"/>
    <lineage>
        <taxon>Eukaryota</taxon>
        <taxon>Fungi</taxon>
        <taxon>Dikarya</taxon>
        <taxon>Ascomycota</taxon>
        <taxon>Pezizomycotina</taxon>
        <taxon>Dothideomycetes</taxon>
        <taxon>Dothideomycetes incertae sedis</taxon>
        <taxon>Botryosphaeriales</taxon>
        <taxon>Botryosphaeriaceae</taxon>
        <taxon>Macrophomina</taxon>
    </lineage>
</organism>
<evidence type="ECO:0000313" key="3">
    <source>
        <dbReference type="Proteomes" id="UP000007129"/>
    </source>
</evidence>
<dbReference type="VEuPathDB" id="FungiDB:MPH_09257"/>
<feature type="region of interest" description="Disordered" evidence="1">
    <location>
        <begin position="29"/>
        <end position="50"/>
    </location>
</feature>
<gene>
    <name evidence="2" type="ORF">MPH_09257</name>
</gene>
<dbReference type="Proteomes" id="UP000007129">
    <property type="component" value="Unassembled WGS sequence"/>
</dbReference>
<dbReference type="InParanoid" id="K2S9M1"/>
<evidence type="ECO:0000256" key="1">
    <source>
        <dbReference type="SAM" id="MobiDB-lite"/>
    </source>
</evidence>
<accession>K2S9M1</accession>
<feature type="compositionally biased region" description="Basic and acidic residues" evidence="1">
    <location>
        <begin position="41"/>
        <end position="50"/>
    </location>
</feature>
<dbReference type="EMBL" id="AHHD01000402">
    <property type="protein sequence ID" value="EKG13595.1"/>
    <property type="molecule type" value="Genomic_DNA"/>
</dbReference>
<comment type="caution">
    <text evidence="2">The sequence shown here is derived from an EMBL/GenBank/DDBJ whole genome shotgun (WGS) entry which is preliminary data.</text>
</comment>
<dbReference type="AlphaFoldDB" id="K2S9M1"/>
<reference evidence="2 3" key="1">
    <citation type="journal article" date="2012" name="BMC Genomics">
        <title>Tools to kill: Genome of one of the most destructive plant pathogenic fungi Macrophomina phaseolina.</title>
        <authorList>
            <person name="Islam M.S."/>
            <person name="Haque M.S."/>
            <person name="Islam M.M."/>
            <person name="Emdad E.M."/>
            <person name="Halim A."/>
            <person name="Hossen Q.M.M."/>
            <person name="Hossain M.Z."/>
            <person name="Ahmed B."/>
            <person name="Rahim S."/>
            <person name="Rahman M.S."/>
            <person name="Alam M.M."/>
            <person name="Hou S."/>
            <person name="Wan X."/>
            <person name="Saito J.A."/>
            <person name="Alam M."/>
        </authorList>
    </citation>
    <scope>NUCLEOTIDE SEQUENCE [LARGE SCALE GENOMIC DNA]</scope>
    <source>
        <strain evidence="2 3">MS6</strain>
    </source>
</reference>
<evidence type="ECO:0000313" key="2">
    <source>
        <dbReference type="EMBL" id="EKG13595.1"/>
    </source>
</evidence>